<protein>
    <recommendedName>
        <fullName evidence="4">Zinc-finger domain-containing protein</fullName>
    </recommendedName>
</protein>
<keyword evidence="3" id="KW-1185">Reference proteome</keyword>
<evidence type="ECO:0000313" key="2">
    <source>
        <dbReference type="EMBL" id="MBF9221348.1"/>
    </source>
</evidence>
<proteinExistence type="predicted"/>
<sequence>MNTPHLSEQQAQQWAENASSADATLAAHVWACPACQRRVADYQALFSALKTAPQPAFDFNLAARVAGQLPGVTRAFPWAFIALGGLGLAFALAVVASGWAALRQLFQAASAGAVALGTVLAVSVVLAYGLEMLFRHRRQTEIFLSLPRELQHDGAQPV</sequence>
<gene>
    <name evidence="2" type="ORF">I2H31_09545</name>
</gene>
<reference evidence="2 3" key="1">
    <citation type="submission" date="2020-11" db="EMBL/GenBank/DDBJ databases">
        <authorList>
            <person name="Kim M.K."/>
        </authorList>
    </citation>
    <scope>NUCLEOTIDE SEQUENCE [LARGE SCALE GENOMIC DNA]</scope>
    <source>
        <strain evidence="2 3">BT662</strain>
    </source>
</reference>
<keyword evidence="1" id="KW-0472">Membrane</keyword>
<evidence type="ECO:0000313" key="3">
    <source>
        <dbReference type="Proteomes" id="UP000618931"/>
    </source>
</evidence>
<organism evidence="2 3">
    <name type="scientific">Hymenobacter ruricola</name>
    <dbReference type="NCBI Taxonomy" id="2791023"/>
    <lineage>
        <taxon>Bacteria</taxon>
        <taxon>Pseudomonadati</taxon>
        <taxon>Bacteroidota</taxon>
        <taxon>Cytophagia</taxon>
        <taxon>Cytophagales</taxon>
        <taxon>Hymenobacteraceae</taxon>
        <taxon>Hymenobacter</taxon>
    </lineage>
</organism>
<dbReference type="EMBL" id="JADQDM010000003">
    <property type="protein sequence ID" value="MBF9221348.1"/>
    <property type="molecule type" value="Genomic_DNA"/>
</dbReference>
<comment type="caution">
    <text evidence="2">The sequence shown here is derived from an EMBL/GenBank/DDBJ whole genome shotgun (WGS) entry which is preliminary data.</text>
</comment>
<accession>A0ABS0I334</accession>
<keyword evidence="1" id="KW-0812">Transmembrane</keyword>
<dbReference type="RefSeq" id="WP_196292795.1">
    <property type="nucleotide sequence ID" value="NZ_JADQDM010000003.1"/>
</dbReference>
<feature type="transmembrane region" description="Helical" evidence="1">
    <location>
        <begin position="78"/>
        <end position="102"/>
    </location>
</feature>
<name>A0ABS0I334_9BACT</name>
<feature type="transmembrane region" description="Helical" evidence="1">
    <location>
        <begin position="108"/>
        <end position="130"/>
    </location>
</feature>
<dbReference type="Proteomes" id="UP000618931">
    <property type="component" value="Unassembled WGS sequence"/>
</dbReference>
<evidence type="ECO:0008006" key="4">
    <source>
        <dbReference type="Google" id="ProtNLM"/>
    </source>
</evidence>
<keyword evidence="1" id="KW-1133">Transmembrane helix</keyword>
<evidence type="ECO:0000256" key="1">
    <source>
        <dbReference type="SAM" id="Phobius"/>
    </source>
</evidence>